<dbReference type="RefSeq" id="WP_267619823.1">
    <property type="nucleotide sequence ID" value="NZ_JAODIW010000004.1"/>
</dbReference>
<organism evidence="2 3">
    <name type="scientific">Halobium salinum</name>
    <dbReference type="NCBI Taxonomy" id="1364940"/>
    <lineage>
        <taxon>Archaea</taxon>
        <taxon>Methanobacteriati</taxon>
        <taxon>Methanobacteriota</taxon>
        <taxon>Stenosarchaea group</taxon>
        <taxon>Halobacteria</taxon>
        <taxon>Halobacteriales</taxon>
        <taxon>Haloferacaceae</taxon>
        <taxon>Halobium</taxon>
    </lineage>
</organism>
<dbReference type="Proteomes" id="UP001595921">
    <property type="component" value="Unassembled WGS sequence"/>
</dbReference>
<proteinExistence type="predicted"/>
<feature type="compositionally biased region" description="Polar residues" evidence="1">
    <location>
        <begin position="239"/>
        <end position="250"/>
    </location>
</feature>
<feature type="compositionally biased region" description="Low complexity" evidence="1">
    <location>
        <begin position="492"/>
        <end position="527"/>
    </location>
</feature>
<feature type="region of interest" description="Disordered" evidence="1">
    <location>
        <begin position="223"/>
        <end position="267"/>
    </location>
</feature>
<dbReference type="EMBL" id="JBHSDS010000007">
    <property type="protein sequence ID" value="MFC4358895.1"/>
    <property type="molecule type" value="Genomic_DNA"/>
</dbReference>
<reference evidence="2 3" key="1">
    <citation type="journal article" date="2019" name="Int. J. Syst. Evol. Microbiol.">
        <title>The Global Catalogue of Microorganisms (GCM) 10K type strain sequencing project: providing services to taxonomists for standard genome sequencing and annotation.</title>
        <authorList>
            <consortium name="The Broad Institute Genomics Platform"/>
            <consortium name="The Broad Institute Genome Sequencing Center for Infectious Disease"/>
            <person name="Wu L."/>
            <person name="Ma J."/>
        </authorList>
    </citation>
    <scope>NUCLEOTIDE SEQUENCE [LARGE SCALE GENOMIC DNA]</scope>
    <source>
        <strain evidence="2 3">CGMCC 1.12553</strain>
    </source>
</reference>
<evidence type="ECO:0000313" key="3">
    <source>
        <dbReference type="Proteomes" id="UP001595921"/>
    </source>
</evidence>
<dbReference type="AlphaFoldDB" id="A0ABD5PDE4"/>
<sequence length="527" mass="54718">MPVLPRGAFVDRLRDRSAADLRALVADVWAARGYDTRTDGDRVVATRGEERLALFPSVGRRLRGPTRPAGDETVDLVVDGGGGAEPVATDLDARYAGPADLYNLLLYGVDREVAADLLHRHLDAPLQVDDATAAAYGDTTPVGGEPAEATSRGGPGSRVRAALGRLRPDGGDAATVVAVGTVVFAAVALGLGPGSFLGVLGLDGSSGGGAGGVTGIGGTGGSGSGATGVGGAGEANASGEPNESNGTNDSGPVGAIDASPTYPPGVDREQGYVDVEALSAAHAEALDGRSYRWVGELDRSGAFGDRDDWDDIRWSEVVETDTRYLTNATGVRVEENGNVVRRSYASYADGEVRYRRVDGGAGPVRYHRTSAEPIGRPQATWAIERYLGGSNASVSRLETREGRFYRVTVADPPPGDEELRRAAEYQATAYVTGEGFVVALRVTYTLSEGEETGRVRYRFEYDRVGEASVDEPPWLDEALRRTAGRQNGGTSGESTSSATAASSGNATTAANVTRTASGAANATTTTN</sequence>
<feature type="region of interest" description="Disordered" evidence="1">
    <location>
        <begin position="484"/>
        <end position="527"/>
    </location>
</feature>
<protein>
    <submittedName>
        <fullName evidence="2">Uncharacterized protein</fullName>
    </submittedName>
</protein>
<accession>A0ABD5PDE4</accession>
<name>A0ABD5PDE4_9EURY</name>
<gene>
    <name evidence="2" type="ORF">ACFO0N_13175</name>
</gene>
<evidence type="ECO:0000313" key="2">
    <source>
        <dbReference type="EMBL" id="MFC4358895.1"/>
    </source>
</evidence>
<feature type="compositionally biased region" description="Gly residues" evidence="1">
    <location>
        <begin position="223"/>
        <end position="233"/>
    </location>
</feature>
<feature type="region of interest" description="Disordered" evidence="1">
    <location>
        <begin position="138"/>
        <end position="157"/>
    </location>
</feature>
<evidence type="ECO:0000256" key="1">
    <source>
        <dbReference type="SAM" id="MobiDB-lite"/>
    </source>
</evidence>
<keyword evidence="3" id="KW-1185">Reference proteome</keyword>
<comment type="caution">
    <text evidence="2">The sequence shown here is derived from an EMBL/GenBank/DDBJ whole genome shotgun (WGS) entry which is preliminary data.</text>
</comment>